<gene>
    <name evidence="2" type="ORF">BN946_scf184994.g17</name>
</gene>
<dbReference type="AlphaFoldDB" id="A0A060SKL6"/>
<organism evidence="2 3">
    <name type="scientific">Pycnoporus cinnabarinus</name>
    <name type="common">Cinnabar-red polypore</name>
    <name type="synonym">Trametes cinnabarina</name>
    <dbReference type="NCBI Taxonomy" id="5643"/>
    <lineage>
        <taxon>Eukaryota</taxon>
        <taxon>Fungi</taxon>
        <taxon>Dikarya</taxon>
        <taxon>Basidiomycota</taxon>
        <taxon>Agaricomycotina</taxon>
        <taxon>Agaricomycetes</taxon>
        <taxon>Polyporales</taxon>
        <taxon>Polyporaceae</taxon>
        <taxon>Trametes</taxon>
    </lineage>
</organism>
<dbReference type="Pfam" id="PF00201">
    <property type="entry name" value="UDPGT"/>
    <property type="match status" value="1"/>
</dbReference>
<proteinExistence type="predicted"/>
<comment type="caution">
    <text evidence="2">The sequence shown here is derived from an EMBL/GenBank/DDBJ whole genome shotgun (WGS) entry which is preliminary data.</text>
</comment>
<dbReference type="Proteomes" id="UP000029665">
    <property type="component" value="Unassembled WGS sequence"/>
</dbReference>
<name>A0A060SKL6_PYCCI</name>
<keyword evidence="1" id="KW-0808">Transferase</keyword>
<sequence length="512" mass="56680">MTIHIEKHIVAFAYQGWGHTRPLVQLSARLVKMRAVYVTLFTTNAFFERVQEELARGFESGEEAYAHRVRVVAVGEASMLSSEAVDEGFKRAYEKLLAGEQVQCAKTGTAHAAIVPPQAVVIDFFAVNPVATIKKASGDSVKVYAWFSGMTTAAFMHLAPEDHGGPGNIRIKAEELVKKTGRPFAEVVFDMLFTPRGRICAFPGLPPMSDYELYPQDFDIPPAIIADIFPSMYELFQTCDGLFLTSPAPYESEAVEKVRAWLSETGRPVYVCGPLLPRGSEAESNETKQSNKGAEIMEFLETTLKTSGEQSLLYISFGSIFWPLKSPEKLWGFLDVVMELNIPFLLSHASPFADTLPDEIVNKVKAYGKGFLSQWSPQQSILEHPATGWFVTHCGHNSVVESITAGVPMIAWPFNADQPLNAVRISEVLEVGYELIEVRTGHGTHPLYRNGRKPVATMDALKAEARDVLTKAFGEDGAKKRERVLALAREFNRQWEEGGTSYSDVSAFLDSL</sequence>
<evidence type="ECO:0000313" key="2">
    <source>
        <dbReference type="EMBL" id="CDO72764.1"/>
    </source>
</evidence>
<protein>
    <submittedName>
        <fullName evidence="2">Glycosyltransferase Family 1 protein</fullName>
    </submittedName>
</protein>
<dbReference type="OMA" id="RPIYRTG"/>
<dbReference type="SUPFAM" id="SSF53756">
    <property type="entry name" value="UDP-Glycosyltransferase/glycogen phosphorylase"/>
    <property type="match status" value="1"/>
</dbReference>
<dbReference type="CDD" id="cd03784">
    <property type="entry name" value="GT1_Gtf-like"/>
    <property type="match status" value="1"/>
</dbReference>
<dbReference type="InterPro" id="IPR002213">
    <property type="entry name" value="UDP_glucos_trans"/>
</dbReference>
<reference evidence="2" key="1">
    <citation type="submission" date="2014-01" db="EMBL/GenBank/DDBJ databases">
        <title>The genome of the white-rot fungus Pycnoporus cinnabarinus: a basidiomycete model with a versatile arsenal for lignocellulosic biomass breakdown.</title>
        <authorList>
            <person name="Levasseur A."/>
            <person name="Lomascolo A."/>
            <person name="Ruiz-Duenas F.J."/>
            <person name="Uzan E."/>
            <person name="Piumi F."/>
            <person name="Kues U."/>
            <person name="Ram A.F.J."/>
            <person name="Murat C."/>
            <person name="Haon M."/>
            <person name="Benoit I."/>
            <person name="Arfi Y."/>
            <person name="Chevret D."/>
            <person name="Drula E."/>
            <person name="Kwon M.J."/>
            <person name="Gouret P."/>
            <person name="Lesage-Meessen L."/>
            <person name="Lombard V."/>
            <person name="Mariette J."/>
            <person name="Noirot C."/>
            <person name="Park J."/>
            <person name="Patyshakuliyeva A."/>
            <person name="Wieneger R.A.B."/>
            <person name="Wosten H.A.B."/>
            <person name="Martin F."/>
            <person name="Coutinho P.M."/>
            <person name="de Vries R."/>
            <person name="Martinez A.T."/>
            <person name="Klopp C."/>
            <person name="Pontarotti P."/>
            <person name="Henrissat B."/>
            <person name="Record E."/>
        </authorList>
    </citation>
    <scope>NUCLEOTIDE SEQUENCE [LARGE SCALE GENOMIC DNA]</scope>
    <source>
        <strain evidence="2">BRFM137</strain>
    </source>
</reference>
<evidence type="ECO:0000313" key="3">
    <source>
        <dbReference type="Proteomes" id="UP000029665"/>
    </source>
</evidence>
<dbReference type="PANTHER" id="PTHR48045:SF31">
    <property type="entry name" value="UDP-GLYCOSYLTRANSFERASE 76B1-LIKE"/>
    <property type="match status" value="1"/>
</dbReference>
<dbReference type="EMBL" id="CCBP010000117">
    <property type="protein sequence ID" value="CDO72764.1"/>
    <property type="molecule type" value="Genomic_DNA"/>
</dbReference>
<dbReference type="PANTHER" id="PTHR48045">
    <property type="entry name" value="UDP-GLYCOSYLTRANSFERASE 72B1"/>
    <property type="match status" value="1"/>
</dbReference>
<keyword evidence="3" id="KW-1185">Reference proteome</keyword>
<dbReference type="GO" id="GO:0008194">
    <property type="term" value="F:UDP-glycosyltransferase activity"/>
    <property type="evidence" value="ECO:0007669"/>
    <property type="project" value="InterPro"/>
</dbReference>
<accession>A0A060SKL6</accession>
<evidence type="ECO:0000256" key="1">
    <source>
        <dbReference type="ARBA" id="ARBA00022679"/>
    </source>
</evidence>
<dbReference type="Gene3D" id="3.40.50.2000">
    <property type="entry name" value="Glycogen Phosphorylase B"/>
    <property type="match status" value="2"/>
</dbReference>
<dbReference type="OrthoDB" id="5835829at2759"/>
<dbReference type="HOGENOM" id="CLU_001724_12_1_1"/>